<keyword evidence="4" id="KW-1185">Reference proteome</keyword>
<dbReference type="Pfam" id="PF05022">
    <property type="entry name" value="SRP40_C"/>
    <property type="match status" value="1"/>
</dbReference>
<feature type="region of interest" description="Disordered" evidence="2">
    <location>
        <begin position="135"/>
        <end position="524"/>
    </location>
</feature>
<dbReference type="PANTHER" id="PTHR23216">
    <property type="entry name" value="NUCLEOLAR AND COILED-BODY PHOSPHOPROTEIN 1"/>
    <property type="match status" value="1"/>
</dbReference>
<feature type="compositionally biased region" description="Low complexity" evidence="2">
    <location>
        <begin position="388"/>
        <end position="399"/>
    </location>
</feature>
<dbReference type="PANTHER" id="PTHR23216:SF1">
    <property type="entry name" value="NUCLEOLAR AND COILED-BODY PHOSPHOPROTEIN 1"/>
    <property type="match status" value="1"/>
</dbReference>
<evidence type="ECO:0000256" key="1">
    <source>
        <dbReference type="SAM" id="Coils"/>
    </source>
</evidence>
<feature type="region of interest" description="Disordered" evidence="2">
    <location>
        <begin position="95"/>
        <end position="120"/>
    </location>
</feature>
<dbReference type="WBParaSite" id="nRc.2.0.1.t14696-RA">
    <property type="protein sequence ID" value="nRc.2.0.1.t14696-RA"/>
    <property type="gene ID" value="nRc.2.0.1.g14696"/>
</dbReference>
<dbReference type="InterPro" id="IPR039191">
    <property type="entry name" value="Nopp140-like"/>
</dbReference>
<organism evidence="4 5">
    <name type="scientific">Romanomermis culicivorax</name>
    <name type="common">Nematode worm</name>
    <dbReference type="NCBI Taxonomy" id="13658"/>
    <lineage>
        <taxon>Eukaryota</taxon>
        <taxon>Metazoa</taxon>
        <taxon>Ecdysozoa</taxon>
        <taxon>Nematoda</taxon>
        <taxon>Enoplea</taxon>
        <taxon>Dorylaimia</taxon>
        <taxon>Mermithida</taxon>
        <taxon>Mermithoidea</taxon>
        <taxon>Mermithidae</taxon>
        <taxon>Romanomermis</taxon>
    </lineage>
</organism>
<feature type="compositionally biased region" description="Polar residues" evidence="2">
    <location>
        <begin position="427"/>
        <end position="437"/>
    </location>
</feature>
<feature type="compositionally biased region" description="Polar residues" evidence="2">
    <location>
        <begin position="469"/>
        <end position="481"/>
    </location>
</feature>
<evidence type="ECO:0000256" key="2">
    <source>
        <dbReference type="SAM" id="MobiDB-lite"/>
    </source>
</evidence>
<dbReference type="InterPro" id="IPR007718">
    <property type="entry name" value="Srp40_C"/>
</dbReference>
<dbReference type="AlphaFoldDB" id="A0A915IL21"/>
<name>A0A915IL21_ROMCU</name>
<protein>
    <submittedName>
        <fullName evidence="5">Srp40 C-terminal domain-containing protein</fullName>
    </submittedName>
</protein>
<evidence type="ECO:0000259" key="3">
    <source>
        <dbReference type="Pfam" id="PF05022"/>
    </source>
</evidence>
<feature type="compositionally biased region" description="Polar residues" evidence="2">
    <location>
        <begin position="350"/>
        <end position="360"/>
    </location>
</feature>
<evidence type="ECO:0000313" key="4">
    <source>
        <dbReference type="Proteomes" id="UP000887565"/>
    </source>
</evidence>
<proteinExistence type="predicted"/>
<dbReference type="Proteomes" id="UP000887565">
    <property type="component" value="Unplaced"/>
</dbReference>
<feature type="compositionally biased region" description="Basic and acidic residues" evidence="2">
    <location>
        <begin position="509"/>
        <end position="518"/>
    </location>
</feature>
<accession>A0A915IL21</accession>
<reference evidence="5" key="1">
    <citation type="submission" date="2022-11" db="UniProtKB">
        <authorList>
            <consortium name="WormBaseParasite"/>
        </authorList>
    </citation>
    <scope>IDENTIFICATION</scope>
</reference>
<feature type="compositionally biased region" description="Polar residues" evidence="2">
    <location>
        <begin position="241"/>
        <end position="251"/>
    </location>
</feature>
<dbReference type="GO" id="GO:0005654">
    <property type="term" value="C:nucleoplasm"/>
    <property type="evidence" value="ECO:0007669"/>
    <property type="project" value="TreeGrafter"/>
</dbReference>
<feature type="compositionally biased region" description="Polar residues" evidence="2">
    <location>
        <begin position="491"/>
        <end position="506"/>
    </location>
</feature>
<feature type="compositionally biased region" description="Polar residues" evidence="2">
    <location>
        <begin position="186"/>
        <end position="199"/>
    </location>
</feature>
<dbReference type="GO" id="GO:0005730">
    <property type="term" value="C:nucleolus"/>
    <property type="evidence" value="ECO:0007669"/>
    <property type="project" value="InterPro"/>
</dbReference>
<feature type="coiled-coil region" evidence="1">
    <location>
        <begin position="823"/>
        <end position="878"/>
    </location>
</feature>
<sequence>MTYSFRWRSDMHDWIIPSRTRIECFSNLASNADVTFEEKFNELNRIVVRSVNPRLDLFWTNTGVKSIYLKSLEILRHPVQRKYWVIMIKKTPAKRTAPVAKEPVSSDSDSSDSENEAKIAESTAVVQQPLMQLPFKKKAVSSSSSSDSSDDEREHNKRQQQQIPLETEELKIPPKQTAKKRDSESSYDSNSGKVKSQLTAPKKASVAIVKPMNKRFASSTSSSDTSDTEEEKVANTKFAATKQNNSVQAKTVTPLVKPPASSDSDSSDSEKNAKTTKLVAVATLPPSKIQLKKKSGSSSSSSASSEDDKKKNKKQPQQIAVKITNDSVLHKKFIVPHSDSSSSDSDSEKLQSNPALNTQAAVKLPIKKADSESSSESDSELEKLLQCKTTNKASTSAATPITKKPASSSSDTEEENSIELDAAATKETLSALVQTNGKAKDTSDSSSDDEQPPTKKKRVTNGHLPVNGTEFSSKQGASCENEQNEEDDDVTSQQENGGNVTFNSNGKRMHPEQNEKNGTKPFKRVKVDRNTIDLNLRDNSFMAKGGHEWGMKAYKDFANVRGRDFRHEKTKKKRGSYYGGSIDVTADQYISFLRFFSSFFHWLLTMPLWNVTHFIERYNMTFNPLEPFSFSVTVDEWLKIKPKEEMCFNSDGRRGLQPGWTDIFENKLRHVNPSCLRWYTGSVKKPSSRKVVAPFFTGRASCRHPDCTLTYRLVIEEEPTASSTKVEVIVTPQGNFVASDPYEVQSRAEMRMKRREYLQMLEEDAEESCNNADESGLSNSELPNFVAKRFPPFIRYGKRPIGGSSNVLVGCGSGRTLEDLLYCSTLEADRDKLLAEKEKLNTETIMLRAKTEALIAKKAKLETETNNLIIQRVKLKHELNAMGLDVEIVSVDDGQIRPGTEIEDR</sequence>
<keyword evidence="1" id="KW-0175">Coiled coil</keyword>
<evidence type="ECO:0000313" key="5">
    <source>
        <dbReference type="WBParaSite" id="nRc.2.0.1.t14696-RA"/>
    </source>
</evidence>
<feature type="domain" description="Srp40 C-terminal" evidence="3">
    <location>
        <begin position="521"/>
        <end position="586"/>
    </location>
</feature>